<dbReference type="Proteomes" id="UP001157418">
    <property type="component" value="Unassembled WGS sequence"/>
</dbReference>
<proteinExistence type="predicted"/>
<dbReference type="AlphaFoldDB" id="A0AAU9MNV9"/>
<accession>A0AAU9MNV9</accession>
<dbReference type="PANTHER" id="PTHR36617:SF15">
    <property type="entry name" value="REVERSE TRANSCRIPTASE ZINC-BINDING DOMAIN-CONTAINING PROTEIN"/>
    <property type="match status" value="1"/>
</dbReference>
<evidence type="ECO:0000259" key="1">
    <source>
        <dbReference type="Pfam" id="PF13966"/>
    </source>
</evidence>
<dbReference type="EMBL" id="CAKMRJ010001112">
    <property type="protein sequence ID" value="CAH1422323.1"/>
    <property type="molecule type" value="Genomic_DNA"/>
</dbReference>
<keyword evidence="3" id="KW-1185">Reference proteome</keyword>
<evidence type="ECO:0000313" key="2">
    <source>
        <dbReference type="EMBL" id="CAH1422323.1"/>
    </source>
</evidence>
<dbReference type="InterPro" id="IPR026960">
    <property type="entry name" value="RVT-Znf"/>
</dbReference>
<comment type="caution">
    <text evidence="2">The sequence shown here is derived from an EMBL/GenBank/DDBJ whole genome shotgun (WGS) entry which is preliminary data.</text>
</comment>
<protein>
    <recommendedName>
        <fullName evidence="1">Reverse transcriptase zinc-binding domain-containing protein</fullName>
    </recommendedName>
</protein>
<organism evidence="2 3">
    <name type="scientific">Lactuca virosa</name>
    <dbReference type="NCBI Taxonomy" id="75947"/>
    <lineage>
        <taxon>Eukaryota</taxon>
        <taxon>Viridiplantae</taxon>
        <taxon>Streptophyta</taxon>
        <taxon>Embryophyta</taxon>
        <taxon>Tracheophyta</taxon>
        <taxon>Spermatophyta</taxon>
        <taxon>Magnoliopsida</taxon>
        <taxon>eudicotyledons</taxon>
        <taxon>Gunneridae</taxon>
        <taxon>Pentapetalae</taxon>
        <taxon>asterids</taxon>
        <taxon>campanulids</taxon>
        <taxon>Asterales</taxon>
        <taxon>Asteraceae</taxon>
        <taxon>Cichorioideae</taxon>
        <taxon>Cichorieae</taxon>
        <taxon>Lactucinae</taxon>
        <taxon>Lactuca</taxon>
    </lineage>
</organism>
<evidence type="ECO:0000313" key="3">
    <source>
        <dbReference type="Proteomes" id="UP001157418"/>
    </source>
</evidence>
<gene>
    <name evidence="2" type="ORF">LVIROSA_LOCUS9663</name>
</gene>
<reference evidence="2 3" key="1">
    <citation type="submission" date="2022-01" db="EMBL/GenBank/DDBJ databases">
        <authorList>
            <person name="Xiong W."/>
            <person name="Schranz E."/>
        </authorList>
    </citation>
    <scope>NUCLEOTIDE SEQUENCE [LARGE SCALE GENOMIC DNA]</scope>
</reference>
<sequence length="194" mass="21994">MSNRNITGVWHNIASIRNDVKKHGLDIGDIFQLQVQSGDNSQFWYDNWVGSGILKDKYPSLFELESRKRCTVADRFYDGSFEEHWNSCPSHLGLAADMDSLKMDLSNVELAYGDDKWLCKLNNNGEYTVCALRRKIDMYAGPQPPLPTITWSKEVPLKVNCFVWRALQNKIPASEALRFRGVDIASTVCGACIN</sequence>
<dbReference type="PANTHER" id="PTHR36617">
    <property type="entry name" value="PROTEIN, PUTATIVE-RELATED"/>
    <property type="match status" value="1"/>
</dbReference>
<feature type="domain" description="Reverse transcriptase zinc-binding" evidence="1">
    <location>
        <begin position="148"/>
        <end position="192"/>
    </location>
</feature>
<dbReference type="Pfam" id="PF13966">
    <property type="entry name" value="zf-RVT"/>
    <property type="match status" value="1"/>
</dbReference>
<name>A0AAU9MNV9_9ASTR</name>